<sequence>MQLKTMELIQFANANVLSPKGTRSGSGTRGSPEKPSTEQETPSIANKTEVAVHHRPQRENKQRVQKQRSGPPNTEINKRGKEKGPTASVGILGIETDEYNNMK</sequence>
<dbReference type="Proteomes" id="UP001295444">
    <property type="component" value="Chromosome 05"/>
</dbReference>
<reference evidence="2" key="1">
    <citation type="submission" date="2022-03" db="EMBL/GenBank/DDBJ databases">
        <authorList>
            <person name="Alioto T."/>
            <person name="Alioto T."/>
            <person name="Gomez Garrido J."/>
        </authorList>
    </citation>
    <scope>NUCLEOTIDE SEQUENCE</scope>
</reference>
<dbReference type="EMBL" id="OW240916">
    <property type="protein sequence ID" value="CAH2294266.1"/>
    <property type="molecule type" value="Genomic_DNA"/>
</dbReference>
<protein>
    <submittedName>
        <fullName evidence="2">Uncharacterized protein</fullName>
    </submittedName>
</protein>
<proteinExistence type="predicted"/>
<keyword evidence="3" id="KW-1185">Reference proteome</keyword>
<evidence type="ECO:0000256" key="1">
    <source>
        <dbReference type="SAM" id="MobiDB-lite"/>
    </source>
</evidence>
<accession>A0AAD1W994</accession>
<dbReference type="AlphaFoldDB" id="A0AAD1W994"/>
<name>A0AAD1W994_PELCU</name>
<feature type="region of interest" description="Disordered" evidence="1">
    <location>
        <begin position="14"/>
        <end position="103"/>
    </location>
</feature>
<evidence type="ECO:0000313" key="3">
    <source>
        <dbReference type="Proteomes" id="UP001295444"/>
    </source>
</evidence>
<organism evidence="2 3">
    <name type="scientific">Pelobates cultripes</name>
    <name type="common">Western spadefoot toad</name>
    <dbReference type="NCBI Taxonomy" id="61616"/>
    <lineage>
        <taxon>Eukaryota</taxon>
        <taxon>Metazoa</taxon>
        <taxon>Chordata</taxon>
        <taxon>Craniata</taxon>
        <taxon>Vertebrata</taxon>
        <taxon>Euteleostomi</taxon>
        <taxon>Amphibia</taxon>
        <taxon>Batrachia</taxon>
        <taxon>Anura</taxon>
        <taxon>Pelobatoidea</taxon>
        <taxon>Pelobatidae</taxon>
        <taxon>Pelobates</taxon>
    </lineage>
</organism>
<feature type="compositionally biased region" description="Low complexity" evidence="1">
    <location>
        <begin position="21"/>
        <end position="30"/>
    </location>
</feature>
<evidence type="ECO:0000313" key="2">
    <source>
        <dbReference type="EMBL" id="CAH2294266.1"/>
    </source>
</evidence>
<gene>
    <name evidence="2" type="ORF">PECUL_23A029279</name>
</gene>